<dbReference type="InterPro" id="IPR051320">
    <property type="entry name" value="Viral_Replic_Matur_Polypro"/>
</dbReference>
<dbReference type="PANTHER" id="PTHR33064">
    <property type="entry name" value="POL PROTEIN"/>
    <property type="match status" value="1"/>
</dbReference>
<accession>A0A8X6Y8W6</accession>
<evidence type="ECO:0000256" key="1">
    <source>
        <dbReference type="ARBA" id="ARBA00012493"/>
    </source>
</evidence>
<keyword evidence="3" id="KW-1185">Reference proteome</keyword>
<dbReference type="OrthoDB" id="6429497at2759"/>
<dbReference type="InterPro" id="IPR043128">
    <property type="entry name" value="Rev_trsase/Diguanyl_cyclase"/>
</dbReference>
<evidence type="ECO:0000313" key="3">
    <source>
        <dbReference type="Proteomes" id="UP000886998"/>
    </source>
</evidence>
<reference evidence="2" key="1">
    <citation type="submission" date="2020-08" db="EMBL/GenBank/DDBJ databases">
        <title>Multicomponent nature underlies the extraordinary mechanical properties of spider dragline silk.</title>
        <authorList>
            <person name="Kono N."/>
            <person name="Nakamura H."/>
            <person name="Mori M."/>
            <person name="Yoshida Y."/>
            <person name="Ohtoshi R."/>
            <person name="Malay A.D."/>
            <person name="Moran D.A.P."/>
            <person name="Tomita M."/>
            <person name="Numata K."/>
            <person name="Arakawa K."/>
        </authorList>
    </citation>
    <scope>NUCLEOTIDE SEQUENCE</scope>
</reference>
<organism evidence="2 3">
    <name type="scientific">Trichonephila inaurata madagascariensis</name>
    <dbReference type="NCBI Taxonomy" id="2747483"/>
    <lineage>
        <taxon>Eukaryota</taxon>
        <taxon>Metazoa</taxon>
        <taxon>Ecdysozoa</taxon>
        <taxon>Arthropoda</taxon>
        <taxon>Chelicerata</taxon>
        <taxon>Arachnida</taxon>
        <taxon>Araneae</taxon>
        <taxon>Araneomorphae</taxon>
        <taxon>Entelegynae</taxon>
        <taxon>Araneoidea</taxon>
        <taxon>Nephilidae</taxon>
        <taxon>Trichonephila</taxon>
        <taxon>Trichonephila inaurata</taxon>
    </lineage>
</organism>
<dbReference type="Proteomes" id="UP000886998">
    <property type="component" value="Unassembled WGS sequence"/>
</dbReference>
<proteinExistence type="predicted"/>
<dbReference type="Gene3D" id="3.30.70.270">
    <property type="match status" value="2"/>
</dbReference>
<comment type="caution">
    <text evidence="2">The sequence shown here is derived from an EMBL/GenBank/DDBJ whole genome shotgun (WGS) entry which is preliminary data.</text>
</comment>
<sequence>MHIDLVLGRLKVAGLKVKPSKCRFAQEEVLFLGHTVGSGSRSPSDMKIKAIKDFPPPTTKTQVRSFLGIVGYYAHYIPNYSEIASPLTDALKGKIKRESITWDEGCEKAFAELKDLHSGHHKLHPDVFGALIENKICSCGTLKSAGPKDNCLRLMRNQAMTSVRSIETRRTQMAENVTKQNSGLQKTIVFSIVLGESTDVAHVDFLAIIA</sequence>
<dbReference type="EC" id="2.7.7.49" evidence="1"/>
<dbReference type="EMBL" id="BMAV01016681">
    <property type="protein sequence ID" value="GFY67692.1"/>
    <property type="molecule type" value="Genomic_DNA"/>
</dbReference>
<evidence type="ECO:0000313" key="2">
    <source>
        <dbReference type="EMBL" id="GFY67692.1"/>
    </source>
</evidence>
<dbReference type="PANTHER" id="PTHR33064:SF37">
    <property type="entry name" value="RIBONUCLEASE H"/>
    <property type="match status" value="1"/>
</dbReference>
<dbReference type="GO" id="GO:0003964">
    <property type="term" value="F:RNA-directed DNA polymerase activity"/>
    <property type="evidence" value="ECO:0007669"/>
    <property type="project" value="UniProtKB-EC"/>
</dbReference>
<protein>
    <recommendedName>
        <fullName evidence="1">RNA-directed DNA polymerase</fullName>
        <ecNumber evidence="1">2.7.7.49</ecNumber>
    </recommendedName>
</protein>
<dbReference type="FunFam" id="3.30.70.270:FF:000020">
    <property type="entry name" value="Transposon Tf2-6 polyprotein-like Protein"/>
    <property type="match status" value="1"/>
</dbReference>
<gene>
    <name evidence="2" type="primary">pol</name>
    <name evidence="2" type="ORF">TNIN_97571</name>
</gene>
<dbReference type="InterPro" id="IPR043502">
    <property type="entry name" value="DNA/RNA_pol_sf"/>
</dbReference>
<dbReference type="AlphaFoldDB" id="A0A8X6Y8W6"/>
<name>A0A8X6Y8W6_9ARAC</name>
<dbReference type="SUPFAM" id="SSF56672">
    <property type="entry name" value="DNA/RNA polymerases"/>
    <property type="match status" value="1"/>
</dbReference>